<comment type="caution">
    <text evidence="1">The sequence shown here is derived from an EMBL/GenBank/DDBJ whole genome shotgun (WGS) entry which is preliminary data.</text>
</comment>
<gene>
    <name evidence="1" type="ORF">QFC22_006480</name>
</gene>
<proteinExistence type="predicted"/>
<accession>A0ACC2WIU0</accession>
<keyword evidence="2" id="KW-1185">Reference proteome</keyword>
<reference evidence="1" key="1">
    <citation type="submission" date="2023-04" db="EMBL/GenBank/DDBJ databases">
        <title>Draft Genome sequencing of Naganishia species isolated from polar environments using Oxford Nanopore Technology.</title>
        <authorList>
            <person name="Leo P."/>
            <person name="Venkateswaran K."/>
        </authorList>
    </citation>
    <scope>NUCLEOTIDE SEQUENCE</scope>
    <source>
        <strain evidence="1">MNA-CCFEE 5425</strain>
    </source>
</reference>
<dbReference type="EMBL" id="JASBWU010000029">
    <property type="protein sequence ID" value="KAJ9111609.1"/>
    <property type="molecule type" value="Genomic_DNA"/>
</dbReference>
<organism evidence="1 2">
    <name type="scientific">Naganishia vaughanmartiniae</name>
    <dbReference type="NCBI Taxonomy" id="1424756"/>
    <lineage>
        <taxon>Eukaryota</taxon>
        <taxon>Fungi</taxon>
        <taxon>Dikarya</taxon>
        <taxon>Basidiomycota</taxon>
        <taxon>Agaricomycotina</taxon>
        <taxon>Tremellomycetes</taxon>
        <taxon>Filobasidiales</taxon>
        <taxon>Filobasidiaceae</taxon>
        <taxon>Naganishia</taxon>
    </lineage>
</organism>
<name>A0ACC2WIU0_9TREE</name>
<dbReference type="Proteomes" id="UP001243375">
    <property type="component" value="Unassembled WGS sequence"/>
</dbReference>
<evidence type="ECO:0000313" key="1">
    <source>
        <dbReference type="EMBL" id="KAJ9111609.1"/>
    </source>
</evidence>
<protein>
    <submittedName>
        <fullName evidence="1">Uncharacterized protein</fullName>
    </submittedName>
</protein>
<evidence type="ECO:0000313" key="2">
    <source>
        <dbReference type="Proteomes" id="UP001243375"/>
    </source>
</evidence>
<sequence>MTLLLFFAVLTGFFTATTTAQTVPVSIINQCNIPVQPQFLGTNNGLANPPPLVPGQGASVTVDFNQGFAGFIAASTGEQSSVYGNASLIYVNLNTGNYWLVRPASPPRRHATSLNHFLVPWSV</sequence>